<protein>
    <submittedName>
        <fullName evidence="1">Uncharacterized protein</fullName>
    </submittedName>
</protein>
<gene>
    <name evidence="1" type="ORF">D9Q81_01180</name>
</gene>
<feature type="non-terminal residue" evidence="1">
    <location>
        <position position="32"/>
    </location>
</feature>
<reference evidence="1 2" key="1">
    <citation type="submission" date="2018-10" db="EMBL/GenBank/DDBJ databases">
        <title>Co-occurring genomic capacity for anaerobic methane metabolism and dissimilatory sulfite reduction discovered in the Korarchaeota.</title>
        <authorList>
            <person name="Mckay L.J."/>
            <person name="Dlakic M."/>
            <person name="Fields M.W."/>
            <person name="Delmont T.O."/>
            <person name="Eren A.M."/>
            <person name="Jay Z.J."/>
            <person name="Klingelsmith K.B."/>
            <person name="Rusch D.B."/>
            <person name="Inskeep W.P."/>
        </authorList>
    </citation>
    <scope>NUCLEOTIDE SEQUENCE [LARGE SCALE GENOMIC DNA]</scope>
    <source>
        <strain evidence="1 2">WS</strain>
    </source>
</reference>
<proteinExistence type="predicted"/>
<sequence length="32" mass="3728">MSALHLSRGYGIASDYFCEVLHEMRKVNYSHI</sequence>
<organism evidence="1 2">
    <name type="scientific">Candidatus Korarchaeum cryptofilum</name>
    <dbReference type="NCBI Taxonomy" id="498846"/>
    <lineage>
        <taxon>Archaea</taxon>
        <taxon>Thermoproteota</taxon>
        <taxon>Candidatus Korarchaeia</taxon>
        <taxon>Candidatus Korarchaeales</taxon>
        <taxon>Candidatus Korarchaeaceae</taxon>
        <taxon>Candidatus Korarchaeum</taxon>
    </lineage>
</organism>
<dbReference type="Proteomes" id="UP000278149">
    <property type="component" value="Unassembled WGS sequence"/>
</dbReference>
<dbReference type="AlphaFoldDB" id="A0A429G9K6"/>
<comment type="caution">
    <text evidence="1">The sequence shown here is derived from an EMBL/GenBank/DDBJ whole genome shotgun (WGS) entry which is preliminary data.</text>
</comment>
<name>A0A429G9K6_9CREN</name>
<accession>A0A429G9K6</accession>
<dbReference type="EMBL" id="RCOR01000007">
    <property type="protein sequence ID" value="RSN70444.1"/>
    <property type="molecule type" value="Genomic_DNA"/>
</dbReference>
<evidence type="ECO:0000313" key="2">
    <source>
        <dbReference type="Proteomes" id="UP000278149"/>
    </source>
</evidence>
<evidence type="ECO:0000313" key="1">
    <source>
        <dbReference type="EMBL" id="RSN70444.1"/>
    </source>
</evidence>